<proteinExistence type="predicted"/>
<dbReference type="PANTHER" id="PTHR40070:SF1">
    <property type="entry name" value="UPF0478 PROTEIN YTXG"/>
    <property type="match status" value="1"/>
</dbReference>
<dbReference type="OrthoDB" id="2366030at2"/>
<dbReference type="PANTHER" id="PTHR40070">
    <property type="entry name" value="UPF0478 PROTEIN YTXG"/>
    <property type="match status" value="1"/>
</dbReference>
<protein>
    <submittedName>
        <fullName evidence="2">General stress protein</fullName>
    </submittedName>
</protein>
<dbReference type="PATRIC" id="fig|1150625.3.peg.2509"/>
<dbReference type="Proteomes" id="UP000074108">
    <property type="component" value="Unassembled WGS sequence"/>
</dbReference>
<evidence type="ECO:0000313" key="3">
    <source>
        <dbReference type="Proteomes" id="UP000074108"/>
    </source>
</evidence>
<dbReference type="STRING" id="1150625.Q75_11790"/>
<name>A0A147K6J4_9BACI</name>
<sequence>MEIILYLSAAVAAIAFLILVIFLAKTLTSLQETLKSVSTTLTGLEGQLQGITKESTELLHKTNGLAEDIQKKSDDLNSVVFAVKDVGRSIQEFNNSIRKVSSTVSTGIDENKEKISQVVQWGNVLMELKDKWQLRKVKQESAAEEVYEERNEKVRKGRIHRSL</sequence>
<keyword evidence="1" id="KW-0812">Transmembrane</keyword>
<gene>
    <name evidence="2" type="ORF">Q75_11790</name>
</gene>
<dbReference type="RefSeq" id="WP_059351477.1">
    <property type="nucleotide sequence ID" value="NZ_LDYG01000035.1"/>
</dbReference>
<feature type="transmembrane region" description="Helical" evidence="1">
    <location>
        <begin position="6"/>
        <end position="24"/>
    </location>
</feature>
<reference evidence="2 3" key="1">
    <citation type="journal article" date="2016" name="Front. Microbiol.">
        <title>Microevolution Analysis of Bacillus coahuilensis Unveils Differences in Phosphorus Acquisition Strategies and Their Regulation.</title>
        <authorList>
            <person name="Gomez-Lunar Z."/>
            <person name="Hernandez-Gonzalez I."/>
            <person name="Rodriguez-Torres M.D."/>
            <person name="Souza V."/>
            <person name="Olmedo-Alvarez G."/>
        </authorList>
    </citation>
    <scope>NUCLEOTIDE SEQUENCE [LARGE SCALE GENOMIC DNA]</scope>
    <source>
        <strain evidence="3">p1.1.43</strain>
    </source>
</reference>
<accession>A0A147K6J4</accession>
<keyword evidence="3" id="KW-1185">Reference proteome</keyword>
<evidence type="ECO:0000256" key="1">
    <source>
        <dbReference type="SAM" id="Phobius"/>
    </source>
</evidence>
<dbReference type="AlphaFoldDB" id="A0A147K6J4"/>
<keyword evidence="1" id="KW-1133">Transmembrane helix</keyword>
<dbReference type="Pfam" id="PF06103">
    <property type="entry name" value="DUF948"/>
    <property type="match status" value="1"/>
</dbReference>
<dbReference type="InterPro" id="IPR009293">
    <property type="entry name" value="UPF0478"/>
</dbReference>
<organism evidence="2 3">
    <name type="scientific">Bacillus coahuilensis p1.1.43</name>
    <dbReference type="NCBI Taxonomy" id="1150625"/>
    <lineage>
        <taxon>Bacteria</taxon>
        <taxon>Bacillati</taxon>
        <taxon>Bacillota</taxon>
        <taxon>Bacilli</taxon>
        <taxon>Bacillales</taxon>
        <taxon>Bacillaceae</taxon>
        <taxon>Bacillus</taxon>
    </lineage>
</organism>
<dbReference type="EMBL" id="LDYG01000035">
    <property type="protein sequence ID" value="KUP05520.1"/>
    <property type="molecule type" value="Genomic_DNA"/>
</dbReference>
<keyword evidence="1" id="KW-0472">Membrane</keyword>
<dbReference type="Gene3D" id="1.10.287.950">
    <property type="entry name" value="Methyl-accepting chemotaxis protein"/>
    <property type="match status" value="1"/>
</dbReference>
<evidence type="ECO:0000313" key="2">
    <source>
        <dbReference type="EMBL" id="KUP05520.1"/>
    </source>
</evidence>
<comment type="caution">
    <text evidence="2">The sequence shown here is derived from an EMBL/GenBank/DDBJ whole genome shotgun (WGS) entry which is preliminary data.</text>
</comment>